<organism evidence="1 2">
    <name type="scientific">Acinetobacter parvus NIPH 1103</name>
    <dbReference type="NCBI Taxonomy" id="1217671"/>
    <lineage>
        <taxon>Bacteria</taxon>
        <taxon>Pseudomonadati</taxon>
        <taxon>Pseudomonadota</taxon>
        <taxon>Gammaproteobacteria</taxon>
        <taxon>Moraxellales</taxon>
        <taxon>Moraxellaceae</taxon>
        <taxon>Acinetobacter</taxon>
    </lineage>
</organism>
<comment type="caution">
    <text evidence="1">The sequence shown here is derived from an EMBL/GenBank/DDBJ whole genome shotgun (WGS) entry which is preliminary data.</text>
</comment>
<protein>
    <submittedName>
        <fullName evidence="1">Uncharacterized protein</fullName>
    </submittedName>
</protein>
<dbReference type="PATRIC" id="fig|1217671.3.peg.2403"/>
<dbReference type="Proteomes" id="UP000018426">
    <property type="component" value="Unassembled WGS sequence"/>
</dbReference>
<dbReference type="RefSeq" id="WP_004674882.1">
    <property type="nucleotide sequence ID" value="NZ_KB849218.1"/>
</dbReference>
<reference evidence="1 2" key="1">
    <citation type="submission" date="2013-02" db="EMBL/GenBank/DDBJ databases">
        <title>The Genome Sequence of Acinetobacter parvus NIPH 1103.</title>
        <authorList>
            <consortium name="The Broad Institute Genome Sequencing Platform"/>
            <consortium name="The Broad Institute Genome Sequencing Center for Infectious Disease"/>
            <person name="Cerqueira G."/>
            <person name="Feldgarden M."/>
            <person name="Courvalin P."/>
            <person name="Perichon B."/>
            <person name="Grillot-Courvalin C."/>
            <person name="Clermont D."/>
            <person name="Rocha E."/>
            <person name="Yoon E.-J."/>
            <person name="Nemec A."/>
            <person name="Walker B."/>
            <person name="Young S.K."/>
            <person name="Zeng Q."/>
            <person name="Gargeya S."/>
            <person name="Fitzgerald M."/>
            <person name="Haas B."/>
            <person name="Abouelleil A."/>
            <person name="Alvarado L."/>
            <person name="Arachchi H.M."/>
            <person name="Berlin A.M."/>
            <person name="Chapman S.B."/>
            <person name="Dewar J."/>
            <person name="Goldberg J."/>
            <person name="Griggs A."/>
            <person name="Gujja S."/>
            <person name="Hansen M."/>
            <person name="Howarth C."/>
            <person name="Imamovic A."/>
            <person name="Larimer J."/>
            <person name="McCowan C."/>
            <person name="Murphy C."/>
            <person name="Neiman D."/>
            <person name="Pearson M."/>
            <person name="Priest M."/>
            <person name="Roberts A."/>
            <person name="Saif S."/>
            <person name="Shea T."/>
            <person name="Sisk P."/>
            <person name="Sykes S."/>
            <person name="Wortman J."/>
            <person name="Nusbaum C."/>
            <person name="Birren B."/>
        </authorList>
    </citation>
    <scope>NUCLEOTIDE SEQUENCE [LARGE SCALE GENOMIC DNA]</scope>
    <source>
        <strain evidence="1 2">NIPH 1103</strain>
    </source>
</reference>
<evidence type="ECO:0000313" key="2">
    <source>
        <dbReference type="Proteomes" id="UP000018426"/>
    </source>
</evidence>
<sequence length="76" mass="9202">MLNDLSKEKDHIVYMHKLNSEQIEYALYPVKEIQDLYAYKVKYQLLRQQLDTVITKYPALKELLQTHFNDQLLDEE</sequence>
<proteinExistence type="predicted"/>
<name>N8REF6_9GAMM</name>
<dbReference type="EMBL" id="APOL01000042">
    <property type="protein sequence ID" value="ENU32462.1"/>
    <property type="molecule type" value="Genomic_DNA"/>
</dbReference>
<accession>N8REF6</accession>
<dbReference type="AlphaFoldDB" id="N8REF6"/>
<dbReference type="HOGENOM" id="CLU_2646281_0_0_6"/>
<evidence type="ECO:0000313" key="1">
    <source>
        <dbReference type="EMBL" id="ENU32462.1"/>
    </source>
</evidence>
<gene>
    <name evidence="1" type="ORF">F989_02442</name>
</gene>